<evidence type="ECO:0000313" key="2">
    <source>
        <dbReference type="Proteomes" id="UP000321943"/>
    </source>
</evidence>
<dbReference type="KEGG" id="lwd:JCM16777_1549"/>
<protein>
    <submittedName>
        <fullName evidence="1">Uncharacterized protein</fullName>
    </submittedName>
</protein>
<dbReference type="AlphaFoldDB" id="A0A7U6LBF9"/>
<dbReference type="RefSeq" id="WP_018499039.1">
    <property type="nucleotide sequence ID" value="NZ_AP019829.2"/>
</dbReference>
<organism evidence="1 2">
    <name type="scientific">Leptotrichia wadei</name>
    <dbReference type="NCBI Taxonomy" id="157687"/>
    <lineage>
        <taxon>Bacteria</taxon>
        <taxon>Fusobacteriati</taxon>
        <taxon>Fusobacteriota</taxon>
        <taxon>Fusobacteriia</taxon>
        <taxon>Fusobacteriales</taxon>
        <taxon>Leptotrichiaceae</taxon>
        <taxon>Leptotrichia</taxon>
    </lineage>
</organism>
<evidence type="ECO:0000313" key="1">
    <source>
        <dbReference type="EMBL" id="BBM43297.1"/>
    </source>
</evidence>
<accession>A0A7U6LBF9</accession>
<gene>
    <name evidence="1" type="ORF">JCM16777_1549</name>
</gene>
<dbReference type="EMBL" id="AP019829">
    <property type="protein sequence ID" value="BBM43297.1"/>
    <property type="molecule type" value="Genomic_DNA"/>
</dbReference>
<proteinExistence type="predicted"/>
<sequence length="43" mass="5225">MAKFQVTLRDRQTNEKRVVWIEAKNSQEAKQIAMRDFPNYRVQ</sequence>
<name>A0A7U6LBF9_9FUSO</name>
<dbReference type="GeneID" id="84805536"/>
<dbReference type="Proteomes" id="UP000321943">
    <property type="component" value="Chromosome"/>
</dbReference>
<reference evidence="1 2" key="1">
    <citation type="submission" date="2019-07" db="EMBL/GenBank/DDBJ databases">
        <title>Complete Genome Sequence of Leptotrichia wadei Strain JCM16777.</title>
        <authorList>
            <person name="Watanabe S."/>
            <person name="Cui L."/>
        </authorList>
    </citation>
    <scope>NUCLEOTIDE SEQUENCE [LARGE SCALE GENOMIC DNA]</scope>
    <source>
        <strain evidence="1 2">JCM16777</strain>
    </source>
</reference>